<dbReference type="CDD" id="cd07341">
    <property type="entry name" value="M56_BlaR1_MecR1_like"/>
    <property type="match status" value="1"/>
</dbReference>
<feature type="transmembrane region" description="Helical" evidence="1">
    <location>
        <begin position="112"/>
        <end position="132"/>
    </location>
</feature>
<dbReference type="Proteomes" id="UP000723714">
    <property type="component" value="Unassembled WGS sequence"/>
</dbReference>
<dbReference type="NCBIfam" id="NF000326">
    <property type="entry name" value="blaR1_generic"/>
    <property type="match status" value="1"/>
</dbReference>
<dbReference type="InterPro" id="IPR008756">
    <property type="entry name" value="Peptidase_M56"/>
</dbReference>
<keyword evidence="1" id="KW-1133">Transmembrane helix</keyword>
<keyword evidence="1" id="KW-0812">Transmembrane</keyword>
<reference evidence="4 5" key="1">
    <citation type="submission" date="2021-06" db="EMBL/GenBank/DDBJ databases">
        <title>Faecalicatena sp. nov. isolated from porcine feces.</title>
        <authorList>
            <person name="Oh B.S."/>
            <person name="Lee J.H."/>
        </authorList>
    </citation>
    <scope>NUCLEOTIDE SEQUENCE [LARGE SCALE GENOMIC DNA]</scope>
    <source>
        <strain evidence="4 5">AGMB00832</strain>
    </source>
</reference>
<evidence type="ECO:0000259" key="3">
    <source>
        <dbReference type="Pfam" id="PF05569"/>
    </source>
</evidence>
<dbReference type="InterPro" id="IPR052173">
    <property type="entry name" value="Beta-lactam_resp_regulator"/>
</dbReference>
<accession>A0ABS6D2G5</accession>
<evidence type="ECO:0000313" key="4">
    <source>
        <dbReference type="EMBL" id="MBU3875616.1"/>
    </source>
</evidence>
<feature type="domain" description="Penicillin-binding protein transpeptidase" evidence="2">
    <location>
        <begin position="386"/>
        <end position="590"/>
    </location>
</feature>
<feature type="domain" description="Peptidase M56" evidence="3">
    <location>
        <begin position="8"/>
        <end position="308"/>
    </location>
</feature>
<feature type="transmembrane region" description="Helical" evidence="1">
    <location>
        <begin position="40"/>
        <end position="58"/>
    </location>
</feature>
<sequence>MTFPVRFLACNLFISLLLACLLLLKKGLKKHITLTMQYQLWYVFVLVLLLPFLPYQIAVPKKLNLLIQQFFPRSFDVSSMSAGNVPKTAAADGPFQDLSMAVASSGSLLNRVLFGIWIFGILVASVFFLYSATKIFLLRKRAYLITWQTEPDLFQLFSSCLKELGIQRNIRLYASCSLFTPVSYGWLKPTVMIPQDLDILLSEEDIRFIFLHELQHYKHKDALLNDLICFLQIIYWFNPFIWYAFGQLRSDREIACDHSVLHVIGSSQASNYGYTILRYAGQMQKGMYLSPVSTMGGRKDSIRQRITEIAEYQKESVPQKVKSIGILILALLLVFCSSPLLTANAAFSSPSLIDDGNWETIELSPYFHEIEGSFVLYDMTKGRYQIYNEKLSRQRVSPDSTFKIYSALFALEEQVISPNASLQKWDGEKQPFEKWEQDQTLSTAMRDSVNWYFQNLDHQVGLSKLYSYYQRISYGNCDLSGGTASYWAESSLKISPVEQVRLLSNLLENEWSCKEQNIEAVKTSLYLGDTSLGKLYGKTGTGMENNQHVNGWFVGFLERDGHTYCFATHLQNSDEADGSHAAAITSQILEHIL</sequence>
<dbReference type="EMBL" id="JABACJ020000005">
    <property type="protein sequence ID" value="MBU3875616.1"/>
    <property type="molecule type" value="Genomic_DNA"/>
</dbReference>
<gene>
    <name evidence="4" type="ORF">HGO97_007300</name>
</gene>
<name>A0ABS6D2G5_9FIRM</name>
<comment type="caution">
    <text evidence="4">The sequence shown here is derived from an EMBL/GenBank/DDBJ whole genome shotgun (WGS) entry which is preliminary data.</text>
</comment>
<keyword evidence="5" id="KW-1185">Reference proteome</keyword>
<dbReference type="PANTHER" id="PTHR34978:SF3">
    <property type="entry name" value="SLR0241 PROTEIN"/>
    <property type="match status" value="1"/>
</dbReference>
<dbReference type="InterPro" id="IPR001460">
    <property type="entry name" value="PCN-bd_Tpept"/>
</dbReference>
<dbReference type="Pfam" id="PF00905">
    <property type="entry name" value="Transpeptidase"/>
    <property type="match status" value="1"/>
</dbReference>
<dbReference type="Pfam" id="PF05569">
    <property type="entry name" value="Peptidase_M56"/>
    <property type="match status" value="1"/>
</dbReference>
<feature type="transmembrane region" description="Helical" evidence="1">
    <location>
        <begin position="6"/>
        <end position="24"/>
    </location>
</feature>
<keyword evidence="1" id="KW-0472">Membrane</keyword>
<dbReference type="PROSITE" id="PS51257">
    <property type="entry name" value="PROKAR_LIPOPROTEIN"/>
    <property type="match status" value="1"/>
</dbReference>
<evidence type="ECO:0000313" key="5">
    <source>
        <dbReference type="Proteomes" id="UP000723714"/>
    </source>
</evidence>
<dbReference type="PANTHER" id="PTHR34978">
    <property type="entry name" value="POSSIBLE SENSOR-TRANSDUCER PROTEIN BLAR"/>
    <property type="match status" value="1"/>
</dbReference>
<dbReference type="RefSeq" id="WP_216240662.1">
    <property type="nucleotide sequence ID" value="NZ_JABACJ020000005.1"/>
</dbReference>
<proteinExistence type="predicted"/>
<protein>
    <submittedName>
        <fullName evidence="4">BlaR1 family beta-lactam sensor/signal transducer</fullName>
    </submittedName>
</protein>
<organism evidence="4 5">
    <name type="scientific">Faecalicatena faecalis</name>
    <dbReference type="NCBI Taxonomy" id="2726362"/>
    <lineage>
        <taxon>Bacteria</taxon>
        <taxon>Bacillati</taxon>
        <taxon>Bacillota</taxon>
        <taxon>Clostridia</taxon>
        <taxon>Lachnospirales</taxon>
        <taxon>Lachnospiraceae</taxon>
        <taxon>Faecalicatena</taxon>
    </lineage>
</organism>
<feature type="transmembrane region" description="Helical" evidence="1">
    <location>
        <begin position="324"/>
        <end position="347"/>
    </location>
</feature>
<evidence type="ECO:0000259" key="2">
    <source>
        <dbReference type="Pfam" id="PF00905"/>
    </source>
</evidence>
<evidence type="ECO:0000256" key="1">
    <source>
        <dbReference type="SAM" id="Phobius"/>
    </source>
</evidence>